<keyword evidence="7 12" id="KW-0378">Hydrolase</keyword>
<evidence type="ECO:0000256" key="8">
    <source>
        <dbReference type="ARBA" id="ARBA00023295"/>
    </source>
</evidence>
<name>A0A3B0Z394_9ZZZZ</name>
<dbReference type="Pfam" id="PF10135">
    <property type="entry name" value="Rod-binding"/>
    <property type="match status" value="1"/>
</dbReference>
<organism evidence="12">
    <name type="scientific">hydrothermal vent metagenome</name>
    <dbReference type="NCBI Taxonomy" id="652676"/>
    <lineage>
        <taxon>unclassified sequences</taxon>
        <taxon>metagenomes</taxon>
        <taxon>ecological metagenomes</taxon>
    </lineage>
</organism>
<dbReference type="PANTHER" id="PTHR33308">
    <property type="entry name" value="PEPTIDOGLYCAN HYDROLASE FLGJ"/>
    <property type="match status" value="1"/>
</dbReference>
<dbReference type="SMART" id="SM00047">
    <property type="entry name" value="LYZ2"/>
    <property type="match status" value="1"/>
</dbReference>
<dbReference type="FunFam" id="2.10.70.40:FF:000001">
    <property type="entry name" value="Flagellar assembly peptidoglycan hydrolase FlgJ"/>
    <property type="match status" value="1"/>
</dbReference>
<comment type="similarity">
    <text evidence="3">In the N-terminal section; belongs to the FlgJ family.</text>
</comment>
<keyword evidence="12" id="KW-0282">Flagellum</keyword>
<dbReference type="SUPFAM" id="SSF53955">
    <property type="entry name" value="Lysozyme-like"/>
    <property type="match status" value="1"/>
</dbReference>
<protein>
    <recommendedName>
        <fullName evidence="5">Peptidoglycan hydrolase FlgJ</fullName>
    </recommendedName>
    <alternativeName>
        <fullName evidence="10">Muramidase FlgJ</fullName>
    </alternativeName>
</protein>
<keyword evidence="8" id="KW-0326">Glycosidase</keyword>
<comment type="subcellular location">
    <subcellularLocation>
        <location evidence="2">Periplasm</location>
    </subcellularLocation>
</comment>
<dbReference type="Pfam" id="PF01832">
    <property type="entry name" value="Glucosaminidase"/>
    <property type="match status" value="1"/>
</dbReference>
<dbReference type="EMBL" id="UOFM01000486">
    <property type="protein sequence ID" value="VAW82733.1"/>
    <property type="molecule type" value="Genomic_DNA"/>
</dbReference>
<evidence type="ECO:0000256" key="6">
    <source>
        <dbReference type="ARBA" id="ARBA00022764"/>
    </source>
</evidence>
<comment type="function">
    <text evidence="1">Flagellum-specific muramidase which hydrolyzes the peptidoglycan layer to assemble the rod structure in the periplasmic space.</text>
</comment>
<evidence type="ECO:0000256" key="4">
    <source>
        <dbReference type="ARBA" id="ARBA00007974"/>
    </source>
</evidence>
<evidence type="ECO:0000256" key="2">
    <source>
        <dbReference type="ARBA" id="ARBA00004418"/>
    </source>
</evidence>
<comment type="similarity">
    <text evidence="4">In the C-terminal section; belongs to the glycosyl hydrolase 73 family.</text>
</comment>
<dbReference type="PRINTS" id="PR01002">
    <property type="entry name" value="FLGFLGJ"/>
</dbReference>
<dbReference type="Gene3D" id="2.10.70.40">
    <property type="entry name" value="peptidoglycan hydrolase"/>
    <property type="match status" value="1"/>
</dbReference>
<dbReference type="AlphaFoldDB" id="A0A3B0Z394"/>
<dbReference type="NCBIfam" id="TIGR02541">
    <property type="entry name" value="flagell_FlgJ"/>
    <property type="match status" value="1"/>
</dbReference>
<dbReference type="GO" id="GO:0016798">
    <property type="term" value="F:hydrolase activity, acting on glycosyl bonds"/>
    <property type="evidence" value="ECO:0007669"/>
    <property type="project" value="UniProtKB-KW"/>
</dbReference>
<evidence type="ECO:0000256" key="5">
    <source>
        <dbReference type="ARBA" id="ARBA00013433"/>
    </source>
</evidence>
<dbReference type="InterPro" id="IPR002901">
    <property type="entry name" value="MGlyc_endo_b_GlcNAc-like_dom"/>
</dbReference>
<reference evidence="12" key="1">
    <citation type="submission" date="2018-06" db="EMBL/GenBank/DDBJ databases">
        <authorList>
            <person name="Zhirakovskaya E."/>
        </authorList>
    </citation>
    <scope>NUCLEOTIDE SEQUENCE</scope>
</reference>
<keyword evidence="12" id="KW-0966">Cell projection</keyword>
<evidence type="ECO:0000256" key="10">
    <source>
        <dbReference type="ARBA" id="ARBA00030835"/>
    </source>
</evidence>
<dbReference type="GO" id="GO:0071555">
    <property type="term" value="P:cell wall organization"/>
    <property type="evidence" value="ECO:0007669"/>
    <property type="project" value="UniProtKB-KW"/>
</dbReference>
<dbReference type="InterPro" id="IPR019301">
    <property type="entry name" value="Flagellar_prot_FlgJ_N"/>
</dbReference>
<evidence type="ECO:0000256" key="3">
    <source>
        <dbReference type="ARBA" id="ARBA00006880"/>
    </source>
</evidence>
<evidence type="ECO:0000256" key="1">
    <source>
        <dbReference type="ARBA" id="ARBA00002954"/>
    </source>
</evidence>
<keyword evidence="12" id="KW-0969">Cilium</keyword>
<keyword evidence="6" id="KW-0574">Periplasm</keyword>
<evidence type="ECO:0000256" key="9">
    <source>
        <dbReference type="ARBA" id="ARBA00023316"/>
    </source>
</evidence>
<feature type="domain" description="Mannosyl-glycoprotein endo-beta-N-acetylglucosamidase-like" evidence="11">
    <location>
        <begin position="148"/>
        <end position="311"/>
    </location>
</feature>
<sequence length="319" mass="35765">MTQGIIQTDVYTDFQGINALRNRVRTDGDSEETLRAVAEQFEALFLQMMLKSMRDASLGDSMLDNDNTKTYQSMFDKQISIEMSKGEGIGLADMLVQQLRRNKGVDASEKAGISVSPQRDFTELTNTRPNLLQVKKPSETSSLDRQVPDWKPESPKEFVRKLWPHAKRAADELGAKPEMLIAQAALETGWGQRMVRGADGRNSFNLFGIKADNNWQGARATTETIEFRDGLMRKERAQFRAYTSPEESFSDYVDFLKSNPRYNDALRQADDAPAFTRALSEAGYATDPDYAGKINRIMDGSHLREALGGVEISETGPRS</sequence>
<dbReference type="Gene3D" id="1.10.530.10">
    <property type="match status" value="1"/>
</dbReference>
<dbReference type="GO" id="GO:0044780">
    <property type="term" value="P:bacterial-type flagellum assembly"/>
    <property type="evidence" value="ECO:0007669"/>
    <property type="project" value="InterPro"/>
</dbReference>
<dbReference type="InterPro" id="IPR051056">
    <property type="entry name" value="Glycosyl_Hydrolase_73"/>
</dbReference>
<evidence type="ECO:0000256" key="7">
    <source>
        <dbReference type="ARBA" id="ARBA00022801"/>
    </source>
</evidence>
<dbReference type="GO" id="GO:0042597">
    <property type="term" value="C:periplasmic space"/>
    <property type="evidence" value="ECO:0007669"/>
    <property type="project" value="UniProtKB-SubCell"/>
</dbReference>
<dbReference type="GO" id="GO:0071973">
    <property type="term" value="P:bacterial-type flagellum-dependent cell motility"/>
    <property type="evidence" value="ECO:0007669"/>
    <property type="project" value="TreeGrafter"/>
</dbReference>
<evidence type="ECO:0000313" key="12">
    <source>
        <dbReference type="EMBL" id="VAW82733.1"/>
    </source>
</evidence>
<dbReference type="InterPro" id="IPR023346">
    <property type="entry name" value="Lysozyme-like_dom_sf"/>
</dbReference>
<accession>A0A3B0Z394</accession>
<gene>
    <name evidence="12" type="ORF">MNBD_GAMMA14-1349</name>
</gene>
<evidence type="ECO:0000259" key="11">
    <source>
        <dbReference type="SMART" id="SM00047"/>
    </source>
</evidence>
<proteinExistence type="inferred from homology"/>
<dbReference type="PANTHER" id="PTHR33308:SF9">
    <property type="entry name" value="PEPTIDOGLYCAN HYDROLASE FLGJ"/>
    <property type="match status" value="1"/>
</dbReference>
<keyword evidence="9" id="KW-0961">Cell wall biogenesis/degradation</keyword>
<dbReference type="InterPro" id="IPR013377">
    <property type="entry name" value="FlgJ"/>
</dbReference>
<dbReference type="GO" id="GO:0004040">
    <property type="term" value="F:amidase activity"/>
    <property type="evidence" value="ECO:0007669"/>
    <property type="project" value="InterPro"/>
</dbReference>